<organism evidence="1 2">
    <name type="scientific">Alcanivorax borkumensis (strain ATCC 700651 / DSM 11573 / NCIMB 13689 / SK2)</name>
    <dbReference type="NCBI Taxonomy" id="393595"/>
    <lineage>
        <taxon>Bacteria</taxon>
        <taxon>Pseudomonadati</taxon>
        <taxon>Pseudomonadota</taxon>
        <taxon>Gammaproteobacteria</taxon>
        <taxon>Oceanospirillales</taxon>
        <taxon>Alcanivoracaceae</taxon>
        <taxon>Alcanivorax</taxon>
    </lineage>
</organism>
<protein>
    <submittedName>
        <fullName evidence="1">InaA protein</fullName>
    </submittedName>
</protein>
<dbReference type="STRING" id="393595.ABO_1998"/>
<dbReference type="KEGG" id="abo:ABO_1998"/>
<dbReference type="AlphaFoldDB" id="Q0VN02"/>
<evidence type="ECO:0000313" key="2">
    <source>
        <dbReference type="Proteomes" id="UP000008871"/>
    </source>
</evidence>
<dbReference type="SUPFAM" id="SSF56112">
    <property type="entry name" value="Protein kinase-like (PK-like)"/>
    <property type="match status" value="1"/>
</dbReference>
<dbReference type="EMBL" id="AM286690">
    <property type="protein sequence ID" value="CAL17446.1"/>
    <property type="molecule type" value="Genomic_DNA"/>
</dbReference>
<gene>
    <name evidence="1" type="primary">inaA</name>
    <name evidence="1" type="ordered locus">ABO_1998</name>
</gene>
<dbReference type="eggNOG" id="COG0515">
    <property type="taxonomic scope" value="Bacteria"/>
</dbReference>
<proteinExistence type="predicted"/>
<dbReference type="Pfam" id="PF06293">
    <property type="entry name" value="Kdo"/>
    <property type="match status" value="1"/>
</dbReference>
<sequence length="243" mass="28296">MVRGGSVTLTFIAPSWHSVLARNALTEFDAMWSLPCDWVEAPNYRRGGWSGVTRHQLDTGQWVYVKRQQNQRRRLPQQFWQKRSTYFHEFLALQRLKSAAIPVVDCLYYGERADAAILVTLAPPDYIDLAVFARKHNATQLTIVMMRLLRVLRRLHRQRWQHGACYPAHVLVHPVTLKIMLLDLERFRKRLSMGAAARSDFSQLLRRSDFLTPAIRAHLHELYESAGRRNAPVFSLPRDPRNV</sequence>
<evidence type="ECO:0000313" key="1">
    <source>
        <dbReference type="EMBL" id="CAL17446.1"/>
    </source>
</evidence>
<dbReference type="InterPro" id="IPR011009">
    <property type="entry name" value="Kinase-like_dom_sf"/>
</dbReference>
<reference evidence="1 2" key="1">
    <citation type="journal article" date="2006" name="Nat. Biotechnol.">
        <title>Genome sequence of the ubiquitous hydrocarbon-degrading marine bacterium Alcanivorax borkumensis.</title>
        <authorList>
            <person name="Schneiker S."/>
            <person name="Martins dos Santos V.A.P."/>
            <person name="Bartels D."/>
            <person name="Bekel T."/>
            <person name="Brecht M."/>
            <person name="Buhrmester J."/>
            <person name="Chernikova T.N."/>
            <person name="Denaro R."/>
            <person name="Ferrer M."/>
            <person name="Gertler C."/>
            <person name="Goesmann A."/>
            <person name="Golyshina O.V."/>
            <person name="Kaminski F."/>
            <person name="Khachane A.N."/>
            <person name="Lang S."/>
            <person name="Linke B."/>
            <person name="McHardy A.C."/>
            <person name="Meyer F."/>
            <person name="Nechitaylo T."/>
            <person name="Puehler A."/>
            <person name="Regenhardt D."/>
            <person name="Rupp O."/>
            <person name="Sabirova J.S."/>
            <person name="Selbitschka W."/>
            <person name="Yakimov M.M."/>
            <person name="Timmis K.N."/>
            <person name="Vorhoelter F.-J."/>
            <person name="Weidner S."/>
            <person name="Kaiser O."/>
            <person name="Golyshin P.N."/>
        </authorList>
    </citation>
    <scope>NUCLEOTIDE SEQUENCE [LARGE SCALE GENOMIC DNA]</scope>
    <source>
        <strain evidence="2">ATCC 700651 / DSM 11573 / NCIMB 13689 / SK2</strain>
    </source>
</reference>
<accession>Q0VN02</accession>
<dbReference type="HOGENOM" id="CLU_094468_0_0_6"/>
<dbReference type="InterPro" id="IPR027023">
    <property type="entry name" value="Put_LipoPS_kinase_InaA"/>
</dbReference>
<name>Q0VN02_ALCBS</name>
<keyword evidence="2" id="KW-1185">Reference proteome</keyword>
<dbReference type="Proteomes" id="UP000008871">
    <property type="component" value="Chromosome"/>
</dbReference>
<dbReference type="PIRSF" id="PIRSF026326">
    <property type="entry name" value="InaA"/>
    <property type="match status" value="1"/>
</dbReference>